<keyword evidence="1" id="KW-0378">Hydrolase</keyword>
<dbReference type="InterPro" id="IPR007374">
    <property type="entry name" value="ASCH_domain"/>
</dbReference>
<dbReference type="InterPro" id="IPR008314">
    <property type="entry name" value="AC4CH"/>
</dbReference>
<dbReference type="GO" id="GO:0016787">
    <property type="term" value="F:hydrolase activity"/>
    <property type="evidence" value="ECO:0007669"/>
    <property type="project" value="UniProtKB-KW"/>
</dbReference>
<reference evidence="3 4" key="1">
    <citation type="submission" date="2014-12" db="EMBL/GenBank/DDBJ databases">
        <title>Genome sequencing of Photobacterium gaetbulicola AD005a.</title>
        <authorList>
            <person name="Adrian T.G.S."/>
            <person name="Chan K.G."/>
        </authorList>
    </citation>
    <scope>NUCLEOTIDE SEQUENCE [LARGE SCALE GENOMIC DNA]</scope>
    <source>
        <strain evidence="3 4">AD005a</strain>
    </source>
</reference>
<dbReference type="EMBL" id="JWLZ01000159">
    <property type="protein sequence ID" value="KHT63254.1"/>
    <property type="molecule type" value="Genomic_DNA"/>
</dbReference>
<dbReference type="AlphaFoldDB" id="A0A0B9G3S0"/>
<proteinExistence type="predicted"/>
<name>A0A0B9G3S0_9GAMM</name>
<dbReference type="Proteomes" id="UP000031278">
    <property type="component" value="Unassembled WGS sequence"/>
</dbReference>
<dbReference type="InterPro" id="IPR015947">
    <property type="entry name" value="PUA-like_sf"/>
</dbReference>
<evidence type="ECO:0000256" key="1">
    <source>
        <dbReference type="ARBA" id="ARBA00022801"/>
    </source>
</evidence>
<dbReference type="PANTHER" id="PTHR38088:SF2">
    <property type="entry name" value="UCP029143 FAMILY PROTEIN"/>
    <property type="match status" value="1"/>
</dbReference>
<dbReference type="SMART" id="SM01022">
    <property type="entry name" value="ASCH"/>
    <property type="match status" value="1"/>
</dbReference>
<feature type="domain" description="ASCH" evidence="2">
    <location>
        <begin position="9"/>
        <end position="107"/>
    </location>
</feature>
<comment type="caution">
    <text evidence="3">The sequence shown here is derived from an EMBL/GenBank/DDBJ whole genome shotgun (WGS) entry which is preliminary data.</text>
</comment>
<dbReference type="Pfam" id="PF04266">
    <property type="entry name" value="ASCH"/>
    <property type="match status" value="1"/>
</dbReference>
<gene>
    <name evidence="3" type="ORF">RJ45_12630</name>
</gene>
<accession>A0A0B9G3S0</accession>
<dbReference type="Gene3D" id="2.30.130.30">
    <property type="entry name" value="Hypothetical protein"/>
    <property type="match status" value="1"/>
</dbReference>
<protein>
    <recommendedName>
        <fullName evidence="2">ASCH domain-containing protein</fullName>
    </recommendedName>
</protein>
<dbReference type="GO" id="GO:0005829">
    <property type="term" value="C:cytosol"/>
    <property type="evidence" value="ECO:0007669"/>
    <property type="project" value="TreeGrafter"/>
</dbReference>
<evidence type="ECO:0000313" key="4">
    <source>
        <dbReference type="Proteomes" id="UP000031278"/>
    </source>
</evidence>
<dbReference type="SUPFAM" id="SSF88697">
    <property type="entry name" value="PUA domain-like"/>
    <property type="match status" value="1"/>
</dbReference>
<dbReference type="NCBIfam" id="NF003443">
    <property type="entry name" value="PRK04980.1"/>
    <property type="match status" value="1"/>
</dbReference>
<dbReference type="CDD" id="cd06552">
    <property type="entry name" value="ASCH_yqfb_like"/>
    <property type="match status" value="1"/>
</dbReference>
<organism evidence="3 4">
    <name type="scientific">Photobacterium gaetbulicola</name>
    <dbReference type="NCBI Taxonomy" id="1295392"/>
    <lineage>
        <taxon>Bacteria</taxon>
        <taxon>Pseudomonadati</taxon>
        <taxon>Pseudomonadota</taxon>
        <taxon>Gammaproteobacteria</taxon>
        <taxon>Vibrionales</taxon>
        <taxon>Vibrionaceae</taxon>
        <taxon>Photobacterium</taxon>
    </lineage>
</organism>
<sequence length="108" mass="12318">MLKMAIIDLLFLSRFEEDILAGKKTITIRDEADSHYEVGSRVNGVIYEESRVFCQLDITGVEPVSIDALNQSHAERENMPLSVLKDVLEEIYPKTRDLYVVSFQLVAK</sequence>
<evidence type="ECO:0000313" key="3">
    <source>
        <dbReference type="EMBL" id="KHT63254.1"/>
    </source>
</evidence>
<evidence type="ECO:0000259" key="2">
    <source>
        <dbReference type="SMART" id="SM01022"/>
    </source>
</evidence>
<dbReference type="PANTHER" id="PTHR38088">
    <property type="entry name" value="UCP029143 FAMILY PROTEIN"/>
    <property type="match status" value="1"/>
</dbReference>